<evidence type="ECO:0000313" key="1">
    <source>
        <dbReference type="EMBL" id="MFD1179497.1"/>
    </source>
</evidence>
<protein>
    <submittedName>
        <fullName evidence="1">Uncharacterized protein</fullName>
    </submittedName>
</protein>
<dbReference type="Proteomes" id="UP001597262">
    <property type="component" value="Unassembled WGS sequence"/>
</dbReference>
<gene>
    <name evidence="1" type="ORF">ACFQ3W_24815</name>
</gene>
<sequence length="121" mass="13955">MTKQVRDWHKDMELVAEAATWEFELTFDGEGNIVKDTQIIAENVGASHAGTIFNAFEALLYWLQQYAAAEAREKKLREALEHCIKEYPQWDSKEIAAGIMLDYMKNVLSIIYPLDKEEEAK</sequence>
<name>A0ABW3S3X4_9BACL</name>
<evidence type="ECO:0000313" key="2">
    <source>
        <dbReference type="Proteomes" id="UP001597262"/>
    </source>
</evidence>
<keyword evidence="2" id="KW-1185">Reference proteome</keyword>
<comment type="caution">
    <text evidence="1">The sequence shown here is derived from an EMBL/GenBank/DDBJ whole genome shotgun (WGS) entry which is preliminary data.</text>
</comment>
<reference evidence="2" key="1">
    <citation type="journal article" date="2019" name="Int. J. Syst. Evol. Microbiol.">
        <title>The Global Catalogue of Microorganisms (GCM) 10K type strain sequencing project: providing services to taxonomists for standard genome sequencing and annotation.</title>
        <authorList>
            <consortium name="The Broad Institute Genomics Platform"/>
            <consortium name="The Broad Institute Genome Sequencing Center for Infectious Disease"/>
            <person name="Wu L."/>
            <person name="Ma J."/>
        </authorList>
    </citation>
    <scope>NUCLEOTIDE SEQUENCE [LARGE SCALE GENOMIC DNA]</scope>
    <source>
        <strain evidence="2">CCUG 59189</strain>
    </source>
</reference>
<organism evidence="1 2">
    <name type="scientific">Paenibacillus puldeungensis</name>
    <dbReference type="NCBI Taxonomy" id="696536"/>
    <lineage>
        <taxon>Bacteria</taxon>
        <taxon>Bacillati</taxon>
        <taxon>Bacillota</taxon>
        <taxon>Bacilli</taxon>
        <taxon>Bacillales</taxon>
        <taxon>Paenibacillaceae</taxon>
        <taxon>Paenibacillus</taxon>
    </lineage>
</organism>
<dbReference type="EMBL" id="JBHTLM010000033">
    <property type="protein sequence ID" value="MFD1179497.1"/>
    <property type="molecule type" value="Genomic_DNA"/>
</dbReference>
<dbReference type="RefSeq" id="WP_379321922.1">
    <property type="nucleotide sequence ID" value="NZ_JBHTLM010000033.1"/>
</dbReference>
<proteinExistence type="predicted"/>
<accession>A0ABW3S3X4</accession>